<dbReference type="GO" id="GO:0046872">
    <property type="term" value="F:metal ion binding"/>
    <property type="evidence" value="ECO:0007669"/>
    <property type="project" value="UniProtKB-KW"/>
</dbReference>
<dbReference type="EMBL" id="QEWR01000004">
    <property type="protein sequence ID" value="PWD82571.1"/>
    <property type="molecule type" value="Genomic_DNA"/>
</dbReference>
<name>A0A2U2AIS6_9GAMM</name>
<feature type="domain" description="Metallo-beta-lactamase" evidence="5">
    <location>
        <begin position="16"/>
        <end position="191"/>
    </location>
</feature>
<evidence type="ECO:0000259" key="5">
    <source>
        <dbReference type="SMART" id="SM00849"/>
    </source>
</evidence>
<sequence>MSKRYKIHSKVYERYENFMHIIEDLETHEAIIIDPAWDEEYFTDEIERLGVKPVAIWLTHGHHDHVSAVQMLRDFYPMPVYASEVEIDFINSYPKGDLPPAFRELPDDVIPLADNDTLSFAGEEVRIIHTPGHSPGSICYLFSDDIITGDTLFVDGAGRADLTGSDPEALFHSLNRLVEEVPHHVEIHTGHAYGPSATATLKDQIQSNPFLQRIDDQEEFIRYRMSR</sequence>
<dbReference type="InterPro" id="IPR001279">
    <property type="entry name" value="Metallo-B-lactamas"/>
</dbReference>
<dbReference type="RefSeq" id="WP_109236535.1">
    <property type="nucleotide sequence ID" value="NZ_BMXZ01000003.1"/>
</dbReference>
<keyword evidence="4" id="KW-0862">Zinc</keyword>
<organism evidence="6 7">
    <name type="scientific">Ignatzschineria indica</name>
    <dbReference type="NCBI Taxonomy" id="472583"/>
    <lineage>
        <taxon>Bacteria</taxon>
        <taxon>Pseudomonadati</taxon>
        <taxon>Pseudomonadota</taxon>
        <taxon>Gammaproteobacteria</taxon>
        <taxon>Cardiobacteriales</taxon>
        <taxon>Ignatzschineriaceae</taxon>
        <taxon>Ignatzschineria</taxon>
    </lineage>
</organism>
<evidence type="ECO:0000256" key="4">
    <source>
        <dbReference type="ARBA" id="ARBA00022833"/>
    </source>
</evidence>
<accession>A0A2U2AIS6</accession>
<gene>
    <name evidence="6" type="ORF">DC082_08030</name>
</gene>
<dbReference type="AlphaFoldDB" id="A0A2U2AIS6"/>
<evidence type="ECO:0000313" key="7">
    <source>
        <dbReference type="Proteomes" id="UP000244948"/>
    </source>
</evidence>
<keyword evidence="2" id="KW-0479">Metal-binding</keyword>
<dbReference type="GO" id="GO:0016787">
    <property type="term" value="F:hydrolase activity"/>
    <property type="evidence" value="ECO:0007669"/>
    <property type="project" value="UniProtKB-KW"/>
</dbReference>
<dbReference type="PANTHER" id="PTHR46233:SF3">
    <property type="entry name" value="HYDROXYACYLGLUTATHIONE HYDROLASE GLOC"/>
    <property type="match status" value="1"/>
</dbReference>
<dbReference type="PANTHER" id="PTHR46233">
    <property type="entry name" value="HYDROXYACYLGLUTATHIONE HYDROLASE GLOC"/>
    <property type="match status" value="1"/>
</dbReference>
<protein>
    <submittedName>
        <fullName evidence="6">MBL fold metallo-hydrolase</fullName>
    </submittedName>
</protein>
<dbReference type="Proteomes" id="UP000244948">
    <property type="component" value="Unassembled WGS sequence"/>
</dbReference>
<dbReference type="Gene3D" id="3.60.15.10">
    <property type="entry name" value="Ribonuclease Z/Hydroxyacylglutathione hydrolase-like"/>
    <property type="match status" value="1"/>
</dbReference>
<reference evidence="6 7" key="1">
    <citation type="journal article" date="2018" name="Genome Announc.">
        <title>Ignatzschineria cameli sp. nov., isolated from necrotic foot tissue of dromedaries (Camelus dromedarius) and associated maggots (Wohlfahrtia species) in Dubai.</title>
        <authorList>
            <person name="Tsang C.C."/>
            <person name="Tang J.Y."/>
            <person name="Fong J.Y."/>
            <person name="Kinne J."/>
            <person name="Lee H.H."/>
            <person name="Joseph M."/>
            <person name="Jose S."/>
            <person name="Schuster R.K."/>
            <person name="Tang Y."/>
            <person name="Sivakumar S."/>
            <person name="Chen J.H."/>
            <person name="Teng J.L."/>
            <person name="Lau S.K."/>
            <person name="Wernery U."/>
            <person name="Woo P.C."/>
        </authorList>
    </citation>
    <scope>NUCLEOTIDE SEQUENCE [LARGE SCALE GENOMIC DNA]</scope>
    <source>
        <strain evidence="6 7">KCTC 22643</strain>
    </source>
</reference>
<keyword evidence="7" id="KW-1185">Reference proteome</keyword>
<comment type="cofactor">
    <cofactor evidence="1">
        <name>Zn(2+)</name>
        <dbReference type="ChEBI" id="CHEBI:29105"/>
    </cofactor>
</comment>
<evidence type="ECO:0000256" key="3">
    <source>
        <dbReference type="ARBA" id="ARBA00022801"/>
    </source>
</evidence>
<dbReference type="Pfam" id="PF00753">
    <property type="entry name" value="Lactamase_B"/>
    <property type="match status" value="1"/>
</dbReference>
<proteinExistence type="predicted"/>
<dbReference type="InterPro" id="IPR036866">
    <property type="entry name" value="RibonucZ/Hydroxyglut_hydro"/>
</dbReference>
<evidence type="ECO:0000313" key="6">
    <source>
        <dbReference type="EMBL" id="PWD82571.1"/>
    </source>
</evidence>
<keyword evidence="3 6" id="KW-0378">Hydrolase</keyword>
<evidence type="ECO:0000256" key="1">
    <source>
        <dbReference type="ARBA" id="ARBA00001947"/>
    </source>
</evidence>
<evidence type="ECO:0000256" key="2">
    <source>
        <dbReference type="ARBA" id="ARBA00022723"/>
    </source>
</evidence>
<dbReference type="SMART" id="SM00849">
    <property type="entry name" value="Lactamase_B"/>
    <property type="match status" value="1"/>
</dbReference>
<dbReference type="InterPro" id="IPR051453">
    <property type="entry name" value="MBL_Glyoxalase_II"/>
</dbReference>
<comment type="caution">
    <text evidence="6">The sequence shown here is derived from an EMBL/GenBank/DDBJ whole genome shotgun (WGS) entry which is preliminary data.</text>
</comment>
<dbReference type="SUPFAM" id="SSF56281">
    <property type="entry name" value="Metallo-hydrolase/oxidoreductase"/>
    <property type="match status" value="1"/>
</dbReference>